<evidence type="ECO:0000256" key="32">
    <source>
        <dbReference type="ARBA" id="ARBA00055265"/>
    </source>
</evidence>
<dbReference type="GO" id="GO:0004523">
    <property type="term" value="F:RNA-DNA hybrid ribonuclease activity"/>
    <property type="evidence" value="ECO:0007669"/>
    <property type="project" value="UniProtKB-EC"/>
</dbReference>
<dbReference type="GO" id="GO:0006508">
    <property type="term" value="P:proteolysis"/>
    <property type="evidence" value="ECO:0007669"/>
    <property type="project" value="UniProtKB-KW"/>
</dbReference>
<dbReference type="GO" id="GO:0005634">
    <property type="term" value="C:nucleus"/>
    <property type="evidence" value="ECO:0007669"/>
    <property type="project" value="UniProtKB-SubCell"/>
</dbReference>
<keyword evidence="20" id="KW-0460">Magnesium</keyword>
<keyword evidence="27" id="KW-0233">DNA recombination</keyword>
<dbReference type="InterPro" id="IPR001878">
    <property type="entry name" value="Znf_CCHC"/>
</dbReference>
<evidence type="ECO:0000256" key="20">
    <source>
        <dbReference type="ARBA" id="ARBA00022842"/>
    </source>
</evidence>
<keyword evidence="16 36" id="KW-0863">Zinc-finger</keyword>
<dbReference type="InterPro" id="IPR041588">
    <property type="entry name" value="Integrase_H2C2"/>
</dbReference>
<sequence length="1510" mass="170720">MDLEKLVTVGASLGLSGQGLLDFVNEAKAEQERLERDRRAHEREMKAEQKEMIEMQIKLEQMKNEREGESRVEGDKAKNDYTRKSRAPKLPFFNEKTDDLDAYLQRFERYSRSQGWDESEWATNLSALLHGKALDIYSRLPTSESEKYDSLKTALLKGFQLTEHGFREKFRSAKPIEGETGQQYAVRLENLFTRWVDMSGTEKSYQGLSDLLLREQFLDSINHELGLFLKERKPKDIQTMATYADQYADAHGGFSTLPVASYTRKHQGGHQNRANGTPVNPRKSGQGVSRAQAQPNSRISSKGASNARTCFLCGRPGHFARDCKNRPKEITKVANILASLLTTACDEGIETSNDTVSEQGGSQAQQQGAHGNARTLTPTNNQDTVACMIPTQPLQNCCANGGFVELTCGHALPVMSAACKNVVKGMPVTEGFLNGRPVQVLRDSGCSGVVVRRDLVLDGQLTGEERHCVLVDGTVRKTQVAKITLDTPYWTGTIDALCMRNPVYDVILGNVEGVRDPKDMDVNWKREAMPTLGGSPSKVNAVQTRAQKLSQEKMLKKLIVPKQVPNIEKGDFIKAQETDESLQRIREMASIGTEKRNKFGHYSRFFWMDGILYREFRSPKIENGEAFRQVVVPKECRSFVLKMAHESILGGHQGIKRTFDKLSSNFFWPGVQADVGRYCKSCDACQRTTPKGRVGKVPLGTMPIIDTPWKRIGIDIVGPIQPRTDRGNKYILTVVDFATRYPEGVALPSIETTRVAEAMIEVFSRVGIPREVLSDKGAQFTSELMREVSRLLSISQLTTTPYHPACNGLVERFNQSLKQMLKRLCIERPKDWDRYLAPLLFAYREAPHASMSFSPFELLYGRTVRGPMAILRELWTGQVEDDATRTTYEYILDLRQRLEDTYKIAQQELSKSSAKSKVYYNRKARERNFKVGDKVLLLLPSDSSKLLLQWKGPFEVLEKLGNVDYRIALGGGTKIFHANLLKRYYERSESQEHIAVGVTDIVCVAVIDCETQSDTQSSINDISLNTYVDNEDVLVMPPVTSTETIADADICPTLEEDQRIELMTVLNNYSDIMSDLPGMTSLGQHEIHLTTDEPVRLKPYPLPYALRETVKDETDAMLKLGVIEPSNSPYASPIVLVKKKDGTNRFCVDFRRLNKITVFDSEPIPNPEDIFAQLAKDTYFSRLDLSKGYWQLPLRQEDKMKTAFITPNGLFQFRVMPFGLVSAPASFSRVMRILLKGLDHVHNYIDDILIHTPTWDQHLRALGDVLRRLREARLTARPSKCSFGTHKIDFLGHIVGKGCLAPQPDKISKIKNAVRPQTKKQLRSFLGLANYYRRFIPNYAVVACPLTDKTKNKEPNKIEWNDAQDLAFRTLKKKLTTAPVLRLPDCTKQFILRTDASETGIGAVLLQEFEGHKFLIGYASKKLLDREKAYSTMEKECLALVWGIQKFQVYLYGTPFVLETDHHPLIYMQKTKVANPRIMRWALSLQPYRIHIRAIKGSDNIGADYLSRAE</sequence>
<evidence type="ECO:0000256" key="16">
    <source>
        <dbReference type="ARBA" id="ARBA00022771"/>
    </source>
</evidence>
<keyword evidence="19" id="KW-0067">ATP-binding</keyword>
<dbReference type="SMART" id="SM00343">
    <property type="entry name" value="ZnF_C2HC"/>
    <property type="match status" value="1"/>
</dbReference>
<evidence type="ECO:0000256" key="18">
    <source>
        <dbReference type="ARBA" id="ARBA00022833"/>
    </source>
</evidence>
<evidence type="ECO:0000256" key="24">
    <source>
        <dbReference type="ARBA" id="ARBA00022932"/>
    </source>
</evidence>
<keyword evidence="29" id="KW-0511">Multifunctional enzyme</keyword>
<dbReference type="Pfam" id="PF00098">
    <property type="entry name" value="zf-CCHC"/>
    <property type="match status" value="1"/>
</dbReference>
<dbReference type="GO" id="GO:0005524">
    <property type="term" value="F:ATP binding"/>
    <property type="evidence" value="ECO:0007669"/>
    <property type="project" value="UniProtKB-KW"/>
</dbReference>
<dbReference type="Gene3D" id="3.30.70.270">
    <property type="match status" value="2"/>
</dbReference>
<evidence type="ECO:0000256" key="2">
    <source>
        <dbReference type="ARBA" id="ARBA00002180"/>
    </source>
</evidence>
<feature type="compositionally biased region" description="Polar residues" evidence="38">
    <location>
        <begin position="286"/>
        <end position="302"/>
    </location>
</feature>
<keyword evidence="43" id="KW-1185">Reference proteome</keyword>
<evidence type="ECO:0000256" key="21">
    <source>
        <dbReference type="ARBA" id="ARBA00022884"/>
    </source>
</evidence>
<evidence type="ECO:0000256" key="34">
    <source>
        <dbReference type="ARBA" id="ARBA00063849"/>
    </source>
</evidence>
<dbReference type="InterPro" id="IPR050951">
    <property type="entry name" value="Retrovirus_Pol_polyprotein"/>
</dbReference>
<dbReference type="PANTHER" id="PTHR37984">
    <property type="entry name" value="PROTEIN CBG26694"/>
    <property type="match status" value="1"/>
</dbReference>
<dbReference type="OrthoDB" id="10025340at2759"/>
<dbReference type="Gene3D" id="3.30.420.10">
    <property type="entry name" value="Ribonuclease H-like superfamily/Ribonuclease H"/>
    <property type="match status" value="1"/>
</dbReference>
<dbReference type="EMBL" id="JAIZAY010000002">
    <property type="protein sequence ID" value="KAJ8046903.1"/>
    <property type="molecule type" value="Genomic_DNA"/>
</dbReference>
<comment type="subcellular location">
    <subcellularLocation>
        <location evidence="4">Cytoplasm</location>
    </subcellularLocation>
    <subcellularLocation>
        <location evidence="3">Nucleus</location>
    </subcellularLocation>
</comment>
<keyword evidence="25" id="KW-0917">Virion maturation</keyword>
<evidence type="ECO:0000259" key="41">
    <source>
        <dbReference type="PROSITE" id="PS50994"/>
    </source>
</evidence>
<evidence type="ECO:0000256" key="35">
    <source>
        <dbReference type="ARBA" id="ARBA00082890"/>
    </source>
</evidence>
<evidence type="ECO:0000256" key="8">
    <source>
        <dbReference type="ARBA" id="ARBA00022679"/>
    </source>
</evidence>
<accession>A0A9Q1HJ79</accession>
<evidence type="ECO:0000256" key="13">
    <source>
        <dbReference type="ARBA" id="ARBA00022750"/>
    </source>
</evidence>
<dbReference type="InterPro" id="IPR036875">
    <property type="entry name" value="Znf_CCHC_sf"/>
</dbReference>
<dbReference type="PANTHER" id="PTHR37984:SF5">
    <property type="entry name" value="PROTEIN NYNRIN-LIKE"/>
    <property type="match status" value="1"/>
</dbReference>
<evidence type="ECO:0000256" key="6">
    <source>
        <dbReference type="ARBA" id="ARBA00022612"/>
    </source>
</evidence>
<evidence type="ECO:0000256" key="4">
    <source>
        <dbReference type="ARBA" id="ARBA00004496"/>
    </source>
</evidence>
<evidence type="ECO:0000256" key="23">
    <source>
        <dbReference type="ARBA" id="ARBA00022918"/>
    </source>
</evidence>
<dbReference type="SUPFAM" id="SSF53098">
    <property type="entry name" value="Ribonuclease H-like"/>
    <property type="match status" value="1"/>
</dbReference>
<evidence type="ECO:0000256" key="27">
    <source>
        <dbReference type="ARBA" id="ARBA00023172"/>
    </source>
</evidence>
<keyword evidence="23" id="KW-0695">RNA-directed DNA polymerase</keyword>
<feature type="domain" description="Integrase catalytic" evidence="41">
    <location>
        <begin position="699"/>
        <end position="863"/>
    </location>
</feature>
<dbReference type="Gene3D" id="4.10.60.10">
    <property type="entry name" value="Zinc finger, CCHC-type"/>
    <property type="match status" value="1"/>
</dbReference>
<evidence type="ECO:0000256" key="7">
    <source>
        <dbReference type="ARBA" id="ARBA00022670"/>
    </source>
</evidence>
<keyword evidence="24" id="KW-0239">DNA-directed DNA polymerase</keyword>
<dbReference type="Pfam" id="PF00665">
    <property type="entry name" value="rve"/>
    <property type="match status" value="1"/>
</dbReference>
<keyword evidence="8" id="KW-0808">Transferase</keyword>
<evidence type="ECO:0000256" key="12">
    <source>
        <dbReference type="ARBA" id="ARBA00022741"/>
    </source>
</evidence>
<evidence type="ECO:0000256" key="33">
    <source>
        <dbReference type="ARBA" id="ARBA00055383"/>
    </source>
</evidence>
<dbReference type="GO" id="GO:0003723">
    <property type="term" value="F:RNA binding"/>
    <property type="evidence" value="ECO:0007669"/>
    <property type="project" value="UniProtKB-KW"/>
</dbReference>
<evidence type="ECO:0000256" key="9">
    <source>
        <dbReference type="ARBA" id="ARBA00022695"/>
    </source>
</evidence>
<keyword evidence="37" id="KW-0175">Coiled coil</keyword>
<comment type="function">
    <text evidence="30">Reverse transcriptase/ribonuclease H (RT) is a multifunctional enzyme that catalyzes the conversion of the retro-elements RNA genome into dsDNA within the VLP. The enzyme displays a DNA polymerase activity that can copy either DNA or RNA templates, and a ribonuclease H (RNase H) activity that cleaves the RNA strand of RNA-DNA heteroduplexes during plus-strand synthesis and hydrolyzes RNA primers. The conversion leads to a linear dsDNA copy of the retrotransposon that includes long terminal repeats (LTRs) at both ends.</text>
</comment>
<evidence type="ECO:0000256" key="30">
    <source>
        <dbReference type="ARBA" id="ARBA00025590"/>
    </source>
</evidence>
<dbReference type="PROSITE" id="PS50878">
    <property type="entry name" value="RT_POL"/>
    <property type="match status" value="1"/>
</dbReference>
<evidence type="ECO:0000256" key="26">
    <source>
        <dbReference type="ARBA" id="ARBA00023125"/>
    </source>
</evidence>
<dbReference type="Pfam" id="PF17921">
    <property type="entry name" value="Integrase_H2C2"/>
    <property type="match status" value="1"/>
</dbReference>
<dbReference type="InterPro" id="IPR043128">
    <property type="entry name" value="Rev_trsase/Diguanyl_cyclase"/>
</dbReference>
<dbReference type="Pfam" id="PF17917">
    <property type="entry name" value="RT_RNaseH"/>
    <property type="match status" value="1"/>
</dbReference>
<proteinExistence type="predicted"/>
<dbReference type="InterPro" id="IPR036397">
    <property type="entry name" value="RNaseH_sf"/>
</dbReference>
<feature type="domain" description="CCHC-type" evidence="39">
    <location>
        <begin position="310"/>
        <end position="325"/>
    </location>
</feature>
<keyword evidence="10" id="KW-0540">Nuclease</keyword>
<dbReference type="CDD" id="cd09274">
    <property type="entry name" value="RNase_HI_RT_Ty3"/>
    <property type="match status" value="1"/>
</dbReference>
<dbReference type="Gene3D" id="1.10.4020.10">
    <property type="entry name" value="DNA breaking-rejoining enzymes"/>
    <property type="match status" value="1"/>
</dbReference>
<evidence type="ECO:0000259" key="40">
    <source>
        <dbReference type="PROSITE" id="PS50878"/>
    </source>
</evidence>
<keyword evidence="21" id="KW-0694">RNA-binding</keyword>
<keyword evidence="12" id="KW-0547">Nucleotide-binding</keyword>
<evidence type="ECO:0000256" key="22">
    <source>
        <dbReference type="ARBA" id="ARBA00022908"/>
    </source>
</evidence>
<dbReference type="GO" id="GO:0005737">
    <property type="term" value="C:cytoplasm"/>
    <property type="evidence" value="ECO:0007669"/>
    <property type="project" value="UniProtKB-SubCell"/>
</dbReference>
<dbReference type="FunFam" id="3.10.20.370:FF:000001">
    <property type="entry name" value="Retrovirus-related Pol polyprotein from transposon 17.6-like protein"/>
    <property type="match status" value="1"/>
</dbReference>
<evidence type="ECO:0000256" key="28">
    <source>
        <dbReference type="ARBA" id="ARBA00023242"/>
    </source>
</evidence>
<evidence type="ECO:0000256" key="29">
    <source>
        <dbReference type="ARBA" id="ARBA00023268"/>
    </source>
</evidence>
<name>A0A9Q1HJ79_HOLLE</name>
<feature type="compositionally biased region" description="Polar residues" evidence="38">
    <location>
        <begin position="269"/>
        <end position="278"/>
    </location>
</feature>
<evidence type="ECO:0000256" key="1">
    <source>
        <dbReference type="ARBA" id="ARBA00000077"/>
    </source>
</evidence>
<keyword evidence="26" id="KW-0238">DNA-binding</keyword>
<dbReference type="InterPro" id="IPR001584">
    <property type="entry name" value="Integrase_cat-core"/>
</dbReference>
<dbReference type="CDD" id="cd01647">
    <property type="entry name" value="RT_LTR"/>
    <property type="match status" value="1"/>
</dbReference>
<keyword evidence="9" id="KW-0548">Nucleotidyltransferase</keyword>
<evidence type="ECO:0000256" key="11">
    <source>
        <dbReference type="ARBA" id="ARBA00022723"/>
    </source>
</evidence>
<comment type="function">
    <text evidence="33">Capsid protein (CA) is the structural component of the virus-like particle (VLP), forming the shell that encapsulates the genomic RNA-nucleocapsid complex.</text>
</comment>
<reference evidence="42" key="1">
    <citation type="submission" date="2021-10" db="EMBL/GenBank/DDBJ databases">
        <title>Tropical sea cucumber genome reveals ecological adaptation and Cuvierian tubules defense mechanism.</title>
        <authorList>
            <person name="Chen T."/>
        </authorList>
    </citation>
    <scope>NUCLEOTIDE SEQUENCE</scope>
    <source>
        <strain evidence="42">Nanhai2018</strain>
        <tissue evidence="42">Muscle</tissue>
    </source>
</reference>
<evidence type="ECO:0000256" key="37">
    <source>
        <dbReference type="SAM" id="Coils"/>
    </source>
</evidence>
<dbReference type="GO" id="GO:0075523">
    <property type="term" value="P:viral translational frameshifting"/>
    <property type="evidence" value="ECO:0007669"/>
    <property type="project" value="UniProtKB-KW"/>
</dbReference>
<evidence type="ECO:0000256" key="3">
    <source>
        <dbReference type="ARBA" id="ARBA00004123"/>
    </source>
</evidence>
<dbReference type="InterPro" id="IPR041373">
    <property type="entry name" value="RT_RNaseH"/>
</dbReference>
<dbReference type="Pfam" id="PF00078">
    <property type="entry name" value="RVT_1"/>
    <property type="match status" value="1"/>
</dbReference>
<dbReference type="PROSITE" id="PS50158">
    <property type="entry name" value="ZF_CCHC"/>
    <property type="match status" value="1"/>
</dbReference>
<dbReference type="InterPro" id="IPR000477">
    <property type="entry name" value="RT_dom"/>
</dbReference>
<evidence type="ECO:0000256" key="14">
    <source>
        <dbReference type="ARBA" id="ARBA00022758"/>
    </source>
</evidence>
<keyword evidence="5" id="KW-0963">Cytoplasm</keyword>
<keyword evidence="11" id="KW-0479">Metal-binding</keyword>
<dbReference type="GO" id="GO:0004190">
    <property type="term" value="F:aspartic-type endopeptidase activity"/>
    <property type="evidence" value="ECO:0007669"/>
    <property type="project" value="UniProtKB-KW"/>
</dbReference>
<keyword evidence="14" id="KW-0688">Ribosomal frameshifting</keyword>
<dbReference type="PROSITE" id="PS50994">
    <property type="entry name" value="INTEGRASE"/>
    <property type="match status" value="1"/>
</dbReference>
<gene>
    <name evidence="42" type="ORF">HOLleu_05738</name>
</gene>
<dbReference type="Gene3D" id="1.10.340.70">
    <property type="match status" value="1"/>
</dbReference>
<dbReference type="GO" id="GO:0015074">
    <property type="term" value="P:DNA integration"/>
    <property type="evidence" value="ECO:0007669"/>
    <property type="project" value="UniProtKB-KW"/>
</dbReference>
<comment type="caution">
    <text evidence="42">The sequence shown here is derived from an EMBL/GenBank/DDBJ whole genome shotgun (WGS) entry which is preliminary data.</text>
</comment>
<keyword evidence="18" id="KW-0862">Zinc</keyword>
<evidence type="ECO:0000256" key="31">
    <source>
        <dbReference type="ARBA" id="ARBA00025615"/>
    </source>
</evidence>
<dbReference type="GO" id="GO:0006310">
    <property type="term" value="P:DNA recombination"/>
    <property type="evidence" value="ECO:0007669"/>
    <property type="project" value="UniProtKB-KW"/>
</dbReference>
<evidence type="ECO:0000313" key="43">
    <source>
        <dbReference type="Proteomes" id="UP001152320"/>
    </source>
</evidence>
<dbReference type="Proteomes" id="UP001152320">
    <property type="component" value="Chromosome 2"/>
</dbReference>
<evidence type="ECO:0000256" key="17">
    <source>
        <dbReference type="ARBA" id="ARBA00022801"/>
    </source>
</evidence>
<protein>
    <recommendedName>
        <fullName evidence="35">Gag3-Pol3</fullName>
    </recommendedName>
</protein>
<keyword evidence="7" id="KW-0645">Protease</keyword>
<keyword evidence="13" id="KW-0064">Aspartyl protease</keyword>
<feature type="coiled-coil region" evidence="37">
    <location>
        <begin position="24"/>
        <end position="65"/>
    </location>
</feature>
<comment type="subunit">
    <text evidence="34">The protease is a homodimer, whose active site consists of two apposed aspartic acid residues.</text>
</comment>
<dbReference type="InterPro" id="IPR038269">
    <property type="entry name" value="SCAN_sf"/>
</dbReference>
<feature type="compositionally biased region" description="Low complexity" evidence="38">
    <location>
        <begin position="359"/>
        <end position="373"/>
    </location>
</feature>
<dbReference type="Gene3D" id="3.10.10.10">
    <property type="entry name" value="HIV Type 1 Reverse Transcriptase, subunit A, domain 1"/>
    <property type="match status" value="1"/>
</dbReference>
<dbReference type="FunFam" id="3.30.420.10:FF:000032">
    <property type="entry name" value="Retrovirus-related Pol polyprotein from transposon 297-like Protein"/>
    <property type="match status" value="1"/>
</dbReference>
<evidence type="ECO:0000256" key="10">
    <source>
        <dbReference type="ARBA" id="ARBA00022722"/>
    </source>
</evidence>
<dbReference type="InterPro" id="IPR043502">
    <property type="entry name" value="DNA/RNA_pol_sf"/>
</dbReference>
<comment type="catalytic activity">
    <reaction evidence="1">
        <text>Endonucleolytic cleavage to 5'-phosphomonoester.</text>
        <dbReference type="EC" id="3.1.26.4"/>
    </reaction>
</comment>
<dbReference type="SUPFAM" id="SSF57756">
    <property type="entry name" value="Retrovirus zinc finger-like domains"/>
    <property type="match status" value="1"/>
</dbReference>
<keyword evidence="17" id="KW-0378">Hydrolase</keyword>
<dbReference type="GO" id="GO:0003677">
    <property type="term" value="F:DNA binding"/>
    <property type="evidence" value="ECO:0007669"/>
    <property type="project" value="UniProtKB-KW"/>
</dbReference>
<dbReference type="Gene3D" id="3.10.20.370">
    <property type="match status" value="1"/>
</dbReference>
<evidence type="ECO:0000256" key="38">
    <source>
        <dbReference type="SAM" id="MobiDB-lite"/>
    </source>
</evidence>
<comment type="function">
    <text evidence="2">The aspartyl protease (PR) mediates the proteolytic cleavages of the Gag and Gag-Pol polyproteins after assembly of the VLP.</text>
</comment>
<comment type="function">
    <text evidence="31">Integrase (IN) targets the VLP to the nucleus, where a subparticle preintegration complex (PIC) containing at least integrase and the newly synthesized dsDNA copy of the retrotransposon must transit the nuclear membrane. Once in the nucleus, integrase performs the integration of the dsDNA into the host genome.</text>
</comment>
<keyword evidence="28" id="KW-0539">Nucleus</keyword>
<evidence type="ECO:0000256" key="15">
    <source>
        <dbReference type="ARBA" id="ARBA00022759"/>
    </source>
</evidence>
<dbReference type="GO" id="GO:0003887">
    <property type="term" value="F:DNA-directed DNA polymerase activity"/>
    <property type="evidence" value="ECO:0007669"/>
    <property type="project" value="UniProtKB-KW"/>
</dbReference>
<dbReference type="FunFam" id="3.30.70.270:FF:000026">
    <property type="entry name" value="Transposon Ty3-G Gag-Pol polyprotein"/>
    <property type="match status" value="1"/>
</dbReference>
<evidence type="ECO:0000256" key="19">
    <source>
        <dbReference type="ARBA" id="ARBA00022840"/>
    </source>
</evidence>
<dbReference type="GO" id="GO:0003964">
    <property type="term" value="F:RNA-directed DNA polymerase activity"/>
    <property type="evidence" value="ECO:0007669"/>
    <property type="project" value="UniProtKB-KW"/>
</dbReference>
<feature type="region of interest" description="Disordered" evidence="38">
    <location>
        <begin position="352"/>
        <end position="377"/>
    </location>
</feature>
<keyword evidence="6" id="KW-1188">Viral release from host cell</keyword>
<dbReference type="FunFam" id="1.10.340.70:FF:000001">
    <property type="entry name" value="Retrovirus-related Pol polyprotein from transposon gypsy-like Protein"/>
    <property type="match status" value="1"/>
</dbReference>
<dbReference type="InterPro" id="IPR012337">
    <property type="entry name" value="RNaseH-like_sf"/>
</dbReference>
<evidence type="ECO:0000259" key="39">
    <source>
        <dbReference type="PROSITE" id="PS50158"/>
    </source>
</evidence>
<dbReference type="CDD" id="cd00303">
    <property type="entry name" value="retropepsin_like"/>
    <property type="match status" value="1"/>
</dbReference>
<feature type="domain" description="Reverse transcriptase" evidence="40">
    <location>
        <begin position="1118"/>
        <end position="1295"/>
    </location>
</feature>
<evidence type="ECO:0000256" key="36">
    <source>
        <dbReference type="PROSITE-ProRule" id="PRU00047"/>
    </source>
</evidence>
<organism evidence="42 43">
    <name type="scientific">Holothuria leucospilota</name>
    <name type="common">Black long sea cucumber</name>
    <name type="synonym">Mertensiothuria leucospilota</name>
    <dbReference type="NCBI Taxonomy" id="206669"/>
    <lineage>
        <taxon>Eukaryota</taxon>
        <taxon>Metazoa</taxon>
        <taxon>Echinodermata</taxon>
        <taxon>Eleutherozoa</taxon>
        <taxon>Echinozoa</taxon>
        <taxon>Holothuroidea</taxon>
        <taxon>Aspidochirotacea</taxon>
        <taxon>Aspidochirotida</taxon>
        <taxon>Holothuriidae</taxon>
        <taxon>Holothuria</taxon>
    </lineage>
</organism>
<dbReference type="SUPFAM" id="SSF47353">
    <property type="entry name" value="Retrovirus capsid dimerization domain-like"/>
    <property type="match status" value="1"/>
</dbReference>
<dbReference type="SUPFAM" id="SSF56672">
    <property type="entry name" value="DNA/RNA polymerases"/>
    <property type="match status" value="1"/>
</dbReference>
<dbReference type="FunFam" id="3.10.10.10:FF:000007">
    <property type="entry name" value="Retrovirus-related Pol polyprotein from transposon 17.6-like Protein"/>
    <property type="match status" value="1"/>
</dbReference>
<feature type="region of interest" description="Disordered" evidence="38">
    <location>
        <begin position="263"/>
        <end position="302"/>
    </location>
</feature>
<dbReference type="GO" id="GO:0008270">
    <property type="term" value="F:zinc ion binding"/>
    <property type="evidence" value="ECO:0007669"/>
    <property type="project" value="UniProtKB-KW"/>
</dbReference>
<keyword evidence="22" id="KW-0229">DNA integration</keyword>
<evidence type="ECO:0000256" key="5">
    <source>
        <dbReference type="ARBA" id="ARBA00022490"/>
    </source>
</evidence>
<evidence type="ECO:0000313" key="42">
    <source>
        <dbReference type="EMBL" id="KAJ8046903.1"/>
    </source>
</evidence>
<evidence type="ECO:0000256" key="25">
    <source>
        <dbReference type="ARBA" id="ARBA00023113"/>
    </source>
</evidence>
<comment type="function">
    <text evidence="32">Nucleocapsid protein p11 (NC) forms the nucleocore that coats the retro-elements dimeric RNA. Binds these RNAs through its zinc fingers. Promotes primer tRNA(i)-Met annealing to the multipartite primer-binding site (PBS), dimerization of Ty3 RNA and initiation of reverse transcription.</text>
</comment>
<keyword evidence="15" id="KW-0255">Endonuclease</keyword>